<feature type="domain" description="Bacteriophage T5 Orf172 DNA-binding" evidence="1">
    <location>
        <begin position="38"/>
        <end position="102"/>
    </location>
</feature>
<evidence type="ECO:0000313" key="3">
    <source>
        <dbReference type="Proteomes" id="UP001159427"/>
    </source>
</evidence>
<organism evidence="2 3">
    <name type="scientific">Porites evermanni</name>
    <dbReference type="NCBI Taxonomy" id="104178"/>
    <lineage>
        <taxon>Eukaryota</taxon>
        <taxon>Metazoa</taxon>
        <taxon>Cnidaria</taxon>
        <taxon>Anthozoa</taxon>
        <taxon>Hexacorallia</taxon>
        <taxon>Scleractinia</taxon>
        <taxon>Fungiina</taxon>
        <taxon>Poritidae</taxon>
        <taxon>Porites</taxon>
    </lineage>
</organism>
<dbReference type="Proteomes" id="UP001159427">
    <property type="component" value="Unassembled WGS sequence"/>
</dbReference>
<dbReference type="InterPro" id="IPR018306">
    <property type="entry name" value="Phage_T5_Orf172_DNA-bd"/>
</dbReference>
<dbReference type="EMBL" id="CALNXI010001712">
    <property type="protein sequence ID" value="CAH3175523.1"/>
    <property type="molecule type" value="Genomic_DNA"/>
</dbReference>
<dbReference type="Pfam" id="PF10544">
    <property type="entry name" value="T5orf172"/>
    <property type="match status" value="1"/>
</dbReference>
<evidence type="ECO:0000313" key="2">
    <source>
        <dbReference type="EMBL" id="CAH3175523.1"/>
    </source>
</evidence>
<proteinExistence type="predicted"/>
<evidence type="ECO:0000259" key="1">
    <source>
        <dbReference type="Pfam" id="PF10544"/>
    </source>
</evidence>
<name>A0ABN8R9D4_9CNID</name>
<reference evidence="2 3" key="1">
    <citation type="submission" date="2022-05" db="EMBL/GenBank/DDBJ databases">
        <authorList>
            <consortium name="Genoscope - CEA"/>
            <person name="William W."/>
        </authorList>
    </citation>
    <scope>NUCLEOTIDE SEQUENCE [LARGE SCALE GENOMIC DNA]</scope>
</reference>
<gene>
    <name evidence="2" type="ORF">PEVE_00010178</name>
</gene>
<accession>A0ABN8R9D4</accession>
<feature type="non-terminal residue" evidence="2">
    <location>
        <position position="106"/>
    </location>
</feature>
<protein>
    <recommendedName>
        <fullName evidence="1">Bacteriophage T5 Orf172 DNA-binding domain-containing protein</fullName>
    </recommendedName>
</protein>
<sequence>MSWACLVSFETVAKDEKFSASRKDIKALYGSYEGKYPAPSFAKVGFTNNCQQRLGNLKAGNPYELSRYETYHVCNKDAAKTAAHDSLDDYKVQMGGGTEWFYYISI</sequence>
<keyword evidence="3" id="KW-1185">Reference proteome</keyword>
<comment type="caution">
    <text evidence="2">The sequence shown here is derived from an EMBL/GenBank/DDBJ whole genome shotgun (WGS) entry which is preliminary data.</text>
</comment>